<dbReference type="GO" id="GO:0004107">
    <property type="term" value="F:chorismate synthase activity"/>
    <property type="evidence" value="ECO:0007669"/>
    <property type="project" value="UniProtKB-UniRule"/>
</dbReference>
<evidence type="ECO:0000256" key="6">
    <source>
        <dbReference type="ARBA" id="ARBA00022643"/>
    </source>
</evidence>
<keyword evidence="8 11" id="KW-0521">NADP</keyword>
<feature type="binding site" evidence="11">
    <location>
        <position position="325"/>
    </location>
    <ligand>
        <name>FMN</name>
        <dbReference type="ChEBI" id="CHEBI:58210"/>
    </ligand>
</feature>
<dbReference type="Proteomes" id="UP000823893">
    <property type="component" value="Unassembled WGS sequence"/>
</dbReference>
<dbReference type="InterPro" id="IPR035904">
    <property type="entry name" value="Chorismate_synth_AroC_sf"/>
</dbReference>
<dbReference type="NCBIfam" id="TIGR00033">
    <property type="entry name" value="aroC"/>
    <property type="match status" value="1"/>
</dbReference>
<accession>A0A9D2N6J4</accession>
<feature type="binding site" evidence="11">
    <location>
        <begin position="125"/>
        <end position="127"/>
    </location>
    <ligand>
        <name>FMN</name>
        <dbReference type="ChEBI" id="CHEBI:58210"/>
    </ligand>
</feature>
<dbReference type="PROSITE" id="PS00787">
    <property type="entry name" value="CHORISMATE_SYNTHASE_1"/>
    <property type="match status" value="1"/>
</dbReference>
<comment type="subunit">
    <text evidence="11">Homotetramer.</text>
</comment>
<dbReference type="GO" id="GO:0008652">
    <property type="term" value="P:amino acid biosynthetic process"/>
    <property type="evidence" value="ECO:0007669"/>
    <property type="project" value="UniProtKB-KW"/>
</dbReference>
<sequence>MNGSTFGSIFKITTWGESHGKAIGVVIDGCPAGLPLNEEDIQKFLDRRKPGQSRFTTKRQEADKVEILSGVFEGKTTGTPLSLMVPNTDQRSRDYSEIANYYRPGHADLNYDRKYGFRDYRGGGRSSGRETIGRVAAGAVASKILGELGISLLTYTCAIGPVTIDPSRFDKEEIFQNPLYMPDAQAAQKAQECLEQAMKETNSLGGMAECVITGVPAGLGEPAFDKLDAALAKAVLSIGAVKGFEIGSGMAAARSDGLKNNDAYGVDSQGNLIKKTNHSGGITGGISDGSPIVFRAAFKPTPSIAAVQETVNRQGYPIEVQIKGRHDPIIVPRAVVVVESMAALVILDALLASMTTRMDRIKDFFLNI</sequence>
<evidence type="ECO:0000256" key="7">
    <source>
        <dbReference type="ARBA" id="ARBA00022827"/>
    </source>
</evidence>
<comment type="pathway">
    <text evidence="1 11 12">Metabolic intermediate biosynthesis; chorismate biosynthesis; chorismate from D-erythrose 4-phosphate and phosphoenolpyruvate: step 7/7.</text>
</comment>
<comment type="function">
    <text evidence="11">Catalyzes the anti-1,4-elimination of the C-3 phosphate and the C-6 proR hydrogen from 5-enolpyruvylshikimate-3-phosphate (EPSP) to yield chorismate, which is the branch point compound that serves as the starting substrate for the three terminal pathways of aromatic amino acid biosynthesis. This reaction introduces a second double bond into the aromatic ring system.</text>
</comment>
<dbReference type="Gene3D" id="3.60.150.10">
    <property type="entry name" value="Chorismate synthase AroC"/>
    <property type="match status" value="1"/>
</dbReference>
<dbReference type="PROSITE" id="PS00788">
    <property type="entry name" value="CHORISMATE_SYNTHASE_2"/>
    <property type="match status" value="1"/>
</dbReference>
<feature type="binding site" evidence="11">
    <location>
        <position position="48"/>
    </location>
    <ligand>
        <name>NADP(+)</name>
        <dbReference type="ChEBI" id="CHEBI:58349"/>
    </ligand>
</feature>
<keyword evidence="5 11" id="KW-0285">Flavoprotein</keyword>
<dbReference type="GO" id="GO:0010181">
    <property type="term" value="F:FMN binding"/>
    <property type="evidence" value="ECO:0007669"/>
    <property type="project" value="TreeGrafter"/>
</dbReference>
<dbReference type="CDD" id="cd07304">
    <property type="entry name" value="Chorismate_synthase"/>
    <property type="match status" value="1"/>
</dbReference>
<feature type="binding site" evidence="11">
    <location>
        <position position="54"/>
    </location>
    <ligand>
        <name>NADP(+)</name>
        <dbReference type="ChEBI" id="CHEBI:58349"/>
    </ligand>
</feature>
<evidence type="ECO:0000256" key="2">
    <source>
        <dbReference type="ARBA" id="ARBA00008014"/>
    </source>
</evidence>
<evidence type="ECO:0000256" key="8">
    <source>
        <dbReference type="ARBA" id="ARBA00022857"/>
    </source>
</evidence>
<keyword evidence="7 11" id="KW-0274">FAD</keyword>
<dbReference type="InterPro" id="IPR000453">
    <property type="entry name" value="Chorismate_synth"/>
</dbReference>
<dbReference type="PIRSF" id="PIRSF001456">
    <property type="entry name" value="Chorismate_synth"/>
    <property type="match status" value="1"/>
</dbReference>
<feature type="binding site" evidence="11">
    <location>
        <begin position="299"/>
        <end position="303"/>
    </location>
    <ligand>
        <name>FMN</name>
        <dbReference type="ChEBI" id="CHEBI:58210"/>
    </ligand>
</feature>
<dbReference type="GO" id="GO:0009073">
    <property type="term" value="P:aromatic amino acid family biosynthetic process"/>
    <property type="evidence" value="ECO:0007669"/>
    <property type="project" value="UniProtKB-KW"/>
</dbReference>
<dbReference type="EC" id="4.2.3.5" evidence="3 11"/>
<protein>
    <recommendedName>
        <fullName evidence="3 11">Chorismate synthase</fullName>
        <shortName evidence="11">CS</shortName>
        <ecNumber evidence="3 11">4.2.3.5</ecNumber>
    </recommendedName>
    <alternativeName>
        <fullName evidence="11">5-enolpyruvylshikimate-3-phosphate phospholyase</fullName>
    </alternativeName>
</protein>
<keyword evidence="6 11" id="KW-0288">FMN</keyword>
<evidence type="ECO:0000256" key="5">
    <source>
        <dbReference type="ARBA" id="ARBA00022630"/>
    </source>
</evidence>
<gene>
    <name evidence="11 13" type="primary">aroC</name>
    <name evidence="13" type="ORF">H9935_05770</name>
</gene>
<dbReference type="SUPFAM" id="SSF103263">
    <property type="entry name" value="Chorismate synthase, AroC"/>
    <property type="match status" value="1"/>
</dbReference>
<dbReference type="GO" id="GO:0005829">
    <property type="term" value="C:cytosol"/>
    <property type="evidence" value="ECO:0007669"/>
    <property type="project" value="TreeGrafter"/>
</dbReference>
<comment type="caution">
    <text evidence="11">Lacks conserved residue(s) required for the propagation of feature annotation.</text>
</comment>
<evidence type="ECO:0000256" key="10">
    <source>
        <dbReference type="ARBA" id="ARBA00023239"/>
    </source>
</evidence>
<evidence type="ECO:0000256" key="9">
    <source>
        <dbReference type="ARBA" id="ARBA00023141"/>
    </source>
</evidence>
<evidence type="ECO:0000256" key="1">
    <source>
        <dbReference type="ARBA" id="ARBA00005044"/>
    </source>
</evidence>
<organism evidence="13 14">
    <name type="scientific">Candidatus Blautia merdigallinarum</name>
    <dbReference type="NCBI Taxonomy" id="2838495"/>
    <lineage>
        <taxon>Bacteria</taxon>
        <taxon>Bacillati</taxon>
        <taxon>Bacillota</taxon>
        <taxon>Clostridia</taxon>
        <taxon>Lachnospirales</taxon>
        <taxon>Lachnospiraceae</taxon>
        <taxon>Blautia</taxon>
    </lineage>
</organism>
<name>A0A9D2N6J4_9FIRM</name>
<comment type="cofactor">
    <cofactor evidence="11 12">
        <name>FMNH2</name>
        <dbReference type="ChEBI" id="CHEBI:57618"/>
    </cofactor>
    <text evidence="11 12">Reduced FMN (FMNH(2)).</text>
</comment>
<dbReference type="InterPro" id="IPR020541">
    <property type="entry name" value="Chorismate_synthase_CS"/>
</dbReference>
<keyword evidence="10 11" id="KW-0456">Lyase</keyword>
<comment type="similarity">
    <text evidence="2 11 12">Belongs to the chorismate synthase family.</text>
</comment>
<comment type="caution">
    <text evidence="13">The sequence shown here is derived from an EMBL/GenBank/DDBJ whole genome shotgun (WGS) entry which is preliminary data.</text>
</comment>
<evidence type="ECO:0000256" key="11">
    <source>
        <dbReference type="HAMAP-Rule" id="MF_00300"/>
    </source>
</evidence>
<comment type="catalytic activity">
    <reaction evidence="11 12">
        <text>5-O-(1-carboxyvinyl)-3-phosphoshikimate = chorismate + phosphate</text>
        <dbReference type="Rhea" id="RHEA:21020"/>
        <dbReference type="ChEBI" id="CHEBI:29748"/>
        <dbReference type="ChEBI" id="CHEBI:43474"/>
        <dbReference type="ChEBI" id="CHEBI:57701"/>
        <dbReference type="EC" id="4.2.3.5"/>
    </reaction>
</comment>
<dbReference type="Pfam" id="PF01264">
    <property type="entry name" value="Chorismate_synt"/>
    <property type="match status" value="1"/>
</dbReference>
<evidence type="ECO:0000256" key="4">
    <source>
        <dbReference type="ARBA" id="ARBA00022605"/>
    </source>
</evidence>
<dbReference type="HAMAP" id="MF_00300">
    <property type="entry name" value="Chorismate_synth"/>
    <property type="match status" value="1"/>
</dbReference>
<reference evidence="13" key="2">
    <citation type="submission" date="2021-04" db="EMBL/GenBank/DDBJ databases">
        <authorList>
            <person name="Gilroy R."/>
        </authorList>
    </citation>
    <scope>NUCLEOTIDE SEQUENCE</scope>
    <source>
        <strain evidence="13">ChiSxjej6B18-287</strain>
    </source>
</reference>
<keyword evidence="4 11" id="KW-0028">Amino-acid biosynthesis</keyword>
<dbReference type="NCBIfam" id="NF003793">
    <property type="entry name" value="PRK05382.1"/>
    <property type="match status" value="1"/>
</dbReference>
<dbReference type="PANTHER" id="PTHR21085">
    <property type="entry name" value="CHORISMATE SYNTHASE"/>
    <property type="match status" value="1"/>
</dbReference>
<evidence type="ECO:0000256" key="3">
    <source>
        <dbReference type="ARBA" id="ARBA00013036"/>
    </source>
</evidence>
<evidence type="ECO:0000313" key="14">
    <source>
        <dbReference type="Proteomes" id="UP000823893"/>
    </source>
</evidence>
<dbReference type="AlphaFoldDB" id="A0A9D2N6J4"/>
<reference evidence="13" key="1">
    <citation type="journal article" date="2021" name="PeerJ">
        <title>Extensive microbial diversity within the chicken gut microbiome revealed by metagenomics and culture.</title>
        <authorList>
            <person name="Gilroy R."/>
            <person name="Ravi A."/>
            <person name="Getino M."/>
            <person name="Pursley I."/>
            <person name="Horton D.L."/>
            <person name="Alikhan N.F."/>
            <person name="Baker D."/>
            <person name="Gharbi K."/>
            <person name="Hall N."/>
            <person name="Watson M."/>
            <person name="Adriaenssens E.M."/>
            <person name="Foster-Nyarko E."/>
            <person name="Jarju S."/>
            <person name="Secka A."/>
            <person name="Antonio M."/>
            <person name="Oren A."/>
            <person name="Chaudhuri R.R."/>
            <person name="La Ragione R."/>
            <person name="Hildebrand F."/>
            <person name="Pallen M.J."/>
        </authorList>
    </citation>
    <scope>NUCLEOTIDE SEQUENCE</scope>
    <source>
        <strain evidence="13">ChiSxjej6B18-287</strain>
    </source>
</reference>
<proteinExistence type="inferred from homology"/>
<dbReference type="GO" id="GO:0009423">
    <property type="term" value="P:chorismate biosynthetic process"/>
    <property type="evidence" value="ECO:0007669"/>
    <property type="project" value="UniProtKB-UniRule"/>
</dbReference>
<dbReference type="EMBL" id="DWWV01000067">
    <property type="protein sequence ID" value="HJC10308.1"/>
    <property type="molecule type" value="Genomic_DNA"/>
</dbReference>
<keyword evidence="9 11" id="KW-0057">Aromatic amino acid biosynthesis</keyword>
<feature type="binding site" evidence="11">
    <location>
        <position position="284"/>
    </location>
    <ligand>
        <name>FMN</name>
        <dbReference type="ChEBI" id="CHEBI:58210"/>
    </ligand>
</feature>
<dbReference type="PANTHER" id="PTHR21085:SF0">
    <property type="entry name" value="CHORISMATE SYNTHASE"/>
    <property type="match status" value="1"/>
</dbReference>
<evidence type="ECO:0000256" key="12">
    <source>
        <dbReference type="RuleBase" id="RU000605"/>
    </source>
</evidence>
<evidence type="ECO:0000313" key="13">
    <source>
        <dbReference type="EMBL" id="HJC10308.1"/>
    </source>
</evidence>